<dbReference type="AlphaFoldDB" id="A0A1U7EWB3"/>
<dbReference type="RefSeq" id="WP_011323000.1">
    <property type="nucleotide sequence ID" value="NC_007426.1"/>
</dbReference>
<proteinExistence type="predicted"/>
<evidence type="ECO:0000313" key="1">
    <source>
        <dbReference type="EMBL" id="CAI49375.1"/>
    </source>
</evidence>
<keyword evidence="2" id="KW-1185">Reference proteome</keyword>
<evidence type="ECO:0000313" key="2">
    <source>
        <dbReference type="Proteomes" id="UP000002698"/>
    </source>
</evidence>
<accession>A0A1U7EWB3</accession>
<dbReference type="OrthoDB" id="311268at2157"/>
<name>A0A1U7EWB3_NATPD</name>
<dbReference type="Proteomes" id="UP000002698">
    <property type="component" value="Chromosome"/>
</dbReference>
<dbReference type="EnsemblBacteria" id="CAI49375">
    <property type="protein sequence ID" value="CAI49375"/>
    <property type="gene ID" value="NP_2568A"/>
</dbReference>
<dbReference type="EMBL" id="CR936257">
    <property type="protein sequence ID" value="CAI49375.1"/>
    <property type="molecule type" value="Genomic_DNA"/>
</dbReference>
<dbReference type="GeneID" id="3701490"/>
<dbReference type="eggNOG" id="arCOG04637">
    <property type="taxonomic scope" value="Archaea"/>
</dbReference>
<gene>
    <name evidence="1" type="ordered locus">NP_2568A</name>
</gene>
<protein>
    <submittedName>
        <fullName evidence="1">Uncharacterized protein</fullName>
    </submittedName>
</protein>
<dbReference type="KEGG" id="nph:NP_2568A"/>
<dbReference type="InterPro" id="IPR055967">
    <property type="entry name" value="DUF7545"/>
</dbReference>
<reference evidence="1 2" key="1">
    <citation type="journal article" date="2005" name="Genome Res.">
        <title>Living with two extremes: conclusions from the genome sequence of Natronomonas pharaonis.</title>
        <authorList>
            <person name="Falb M."/>
            <person name="Pfeiffer F."/>
            <person name="Palm P."/>
            <person name="Rodewald K."/>
            <person name="Hickmann V."/>
            <person name="Tittor J."/>
            <person name="Oesterhelt D."/>
        </authorList>
    </citation>
    <scope>NUCLEOTIDE SEQUENCE [LARGE SCALE GENOMIC DNA]</scope>
    <source>
        <strain evidence="2">ATCC 35678 / DSM 2160 / CIP 103997 / JCM 8858 / NBRC 14720 / NCIMB 2260 / Gabara</strain>
    </source>
</reference>
<dbReference type="Pfam" id="PF24411">
    <property type="entry name" value="DUF7545"/>
    <property type="match status" value="1"/>
</dbReference>
<dbReference type="HOGENOM" id="CLU_181982_0_0_2"/>
<sequence>MADDTVTVTIETPDNRDEIEVVPEAIDVLNESDEGMPTVIGDLAMLGVAQQLHAVLHHAQGDIGVEESDANEQAMERTMELFEERFGQPFEEMMGHGH</sequence>
<organism evidence="1 2">
    <name type="scientific">Natronomonas pharaonis (strain ATCC 35678 / DSM 2160 / CIP 103997 / JCM 8858 / NBRC 14720 / NCIMB 2260 / Gabara)</name>
    <name type="common">Halobacterium pharaonis</name>
    <dbReference type="NCBI Taxonomy" id="348780"/>
    <lineage>
        <taxon>Archaea</taxon>
        <taxon>Methanobacteriati</taxon>
        <taxon>Methanobacteriota</taxon>
        <taxon>Stenosarchaea group</taxon>
        <taxon>Halobacteria</taxon>
        <taxon>Halobacteriales</taxon>
        <taxon>Natronomonadaceae</taxon>
        <taxon>Natronomonas</taxon>
    </lineage>
</organism>